<gene>
    <name evidence="7" type="ORF">BpHYR1_036319</name>
</gene>
<feature type="compositionally biased region" description="Polar residues" evidence="5">
    <location>
        <begin position="136"/>
        <end position="162"/>
    </location>
</feature>
<dbReference type="Pfam" id="PF00505">
    <property type="entry name" value="HMG_box"/>
    <property type="match status" value="1"/>
</dbReference>
<dbReference type="InterPro" id="IPR009071">
    <property type="entry name" value="HMG_box_dom"/>
</dbReference>
<feature type="DNA-binding region" description="HMG box" evidence="3">
    <location>
        <begin position="174"/>
        <end position="242"/>
    </location>
</feature>
<feature type="compositionally biased region" description="Polar residues" evidence="5">
    <location>
        <begin position="105"/>
        <end position="114"/>
    </location>
</feature>
<organism evidence="7 8">
    <name type="scientific">Brachionus plicatilis</name>
    <name type="common">Marine rotifer</name>
    <name type="synonym">Brachionus muelleri</name>
    <dbReference type="NCBI Taxonomy" id="10195"/>
    <lineage>
        <taxon>Eukaryota</taxon>
        <taxon>Metazoa</taxon>
        <taxon>Spiralia</taxon>
        <taxon>Gnathifera</taxon>
        <taxon>Rotifera</taxon>
        <taxon>Eurotatoria</taxon>
        <taxon>Monogononta</taxon>
        <taxon>Pseudotrocha</taxon>
        <taxon>Ploima</taxon>
        <taxon>Brachionidae</taxon>
        <taxon>Brachionus</taxon>
    </lineage>
</organism>
<evidence type="ECO:0000313" key="7">
    <source>
        <dbReference type="EMBL" id="RNA03218.1"/>
    </source>
</evidence>
<dbReference type="PROSITE" id="PS50118">
    <property type="entry name" value="HMG_BOX_2"/>
    <property type="match status" value="1"/>
</dbReference>
<feature type="compositionally biased region" description="Basic and acidic residues" evidence="5">
    <location>
        <begin position="10"/>
        <end position="23"/>
    </location>
</feature>
<dbReference type="OrthoDB" id="3213154at2759"/>
<dbReference type="PANTHER" id="PTHR46040:SF3">
    <property type="entry name" value="HIGH MOBILITY GROUP PROTEIN 2"/>
    <property type="match status" value="1"/>
</dbReference>
<evidence type="ECO:0000256" key="1">
    <source>
        <dbReference type="ARBA" id="ARBA00023125"/>
    </source>
</evidence>
<dbReference type="GO" id="GO:0003677">
    <property type="term" value="F:DNA binding"/>
    <property type="evidence" value="ECO:0007669"/>
    <property type="project" value="UniProtKB-UniRule"/>
</dbReference>
<accession>A0A3M7PX12</accession>
<dbReference type="STRING" id="10195.A0A3M7PX12"/>
<dbReference type="InterPro" id="IPR036910">
    <property type="entry name" value="HMG_box_dom_sf"/>
</dbReference>
<name>A0A3M7PX12_BRAPC</name>
<dbReference type="GO" id="GO:0005634">
    <property type="term" value="C:nucleus"/>
    <property type="evidence" value="ECO:0007669"/>
    <property type="project" value="UniProtKB-UniRule"/>
</dbReference>
<feature type="compositionally biased region" description="Low complexity" evidence="5">
    <location>
        <begin position="115"/>
        <end position="125"/>
    </location>
</feature>
<dbReference type="GO" id="GO:0010468">
    <property type="term" value="P:regulation of gene expression"/>
    <property type="evidence" value="ECO:0007669"/>
    <property type="project" value="TreeGrafter"/>
</dbReference>
<dbReference type="InterPro" id="IPR051965">
    <property type="entry name" value="ChromReg_NeuronalGeneExpr"/>
</dbReference>
<keyword evidence="2 3" id="KW-0539">Nucleus</keyword>
<sequence>MDPSESNIVVEEKPIESDLEPKVEPGAQEPIGQAIKPETVSDDNPHTKLEDYTVLENRPEILPESAVEPTTQNSDFVINEHEIKHQVALNENSFINQSIKEESIEATSSQTLTEPTTPAKTTPKTTSRKKPRTSANKSNQSNNIMNTINDIASGTTNVSPPSAQKRRKKDPSAPKAPLNGYLVYFNEERSEMRVKNPNIGFGELTKIIAAKWKELPADEKQKYINEAELDKERYNKEMADYKKSDAYRQYLKENSNSKAAKASVDESSQSAPIQGDQPNVSWLQTETNVAGFDIPIFTEEFIEHSKVREQELRQLRKEVNELEQQNGVLNKHIDNLKVTSQKIDKDSENLKNSNVLMQKNIDLFRHTVMQYFAQVSLPNSADFVPNSQNIDEYIVKLFQLVELNNQFEQSQNVQDSNYLMNRNFVSHVKSVFSKINFNSLFENV</sequence>
<feature type="compositionally biased region" description="Polar residues" evidence="5">
    <location>
        <begin position="265"/>
        <end position="278"/>
    </location>
</feature>
<dbReference type="CDD" id="cd21980">
    <property type="entry name" value="HMG-box_HMG20"/>
    <property type="match status" value="1"/>
</dbReference>
<feature type="coiled-coil region" evidence="4">
    <location>
        <begin position="217"/>
        <end position="244"/>
    </location>
</feature>
<dbReference type="Proteomes" id="UP000276133">
    <property type="component" value="Unassembled WGS sequence"/>
</dbReference>
<evidence type="ECO:0000256" key="2">
    <source>
        <dbReference type="ARBA" id="ARBA00023242"/>
    </source>
</evidence>
<keyword evidence="1 3" id="KW-0238">DNA-binding</keyword>
<feature type="region of interest" description="Disordered" evidence="5">
    <location>
        <begin position="255"/>
        <end position="278"/>
    </location>
</feature>
<evidence type="ECO:0000256" key="4">
    <source>
        <dbReference type="SAM" id="Coils"/>
    </source>
</evidence>
<evidence type="ECO:0000259" key="6">
    <source>
        <dbReference type="PROSITE" id="PS50118"/>
    </source>
</evidence>
<feature type="coiled-coil region" evidence="4">
    <location>
        <begin position="305"/>
        <end position="339"/>
    </location>
</feature>
<dbReference type="EMBL" id="REGN01008582">
    <property type="protein sequence ID" value="RNA03218.1"/>
    <property type="molecule type" value="Genomic_DNA"/>
</dbReference>
<dbReference type="SUPFAM" id="SSF47095">
    <property type="entry name" value="HMG-box"/>
    <property type="match status" value="1"/>
</dbReference>
<feature type="domain" description="HMG box" evidence="6">
    <location>
        <begin position="174"/>
        <end position="242"/>
    </location>
</feature>
<dbReference type="AlphaFoldDB" id="A0A3M7PX12"/>
<feature type="region of interest" description="Disordered" evidence="5">
    <location>
        <begin position="1"/>
        <end position="46"/>
    </location>
</feature>
<keyword evidence="4" id="KW-0175">Coiled coil</keyword>
<dbReference type="SMART" id="SM00398">
    <property type="entry name" value="HMG"/>
    <property type="match status" value="1"/>
</dbReference>
<reference evidence="7 8" key="1">
    <citation type="journal article" date="2018" name="Sci. Rep.">
        <title>Genomic signatures of local adaptation to the degree of environmental predictability in rotifers.</title>
        <authorList>
            <person name="Franch-Gras L."/>
            <person name="Hahn C."/>
            <person name="Garcia-Roger E.M."/>
            <person name="Carmona M.J."/>
            <person name="Serra M."/>
            <person name="Gomez A."/>
        </authorList>
    </citation>
    <scope>NUCLEOTIDE SEQUENCE [LARGE SCALE GENOMIC DNA]</scope>
    <source>
        <strain evidence="7">HYR1</strain>
    </source>
</reference>
<evidence type="ECO:0000256" key="5">
    <source>
        <dbReference type="SAM" id="MobiDB-lite"/>
    </source>
</evidence>
<feature type="region of interest" description="Disordered" evidence="5">
    <location>
        <begin position="105"/>
        <end position="178"/>
    </location>
</feature>
<comment type="caution">
    <text evidence="7">The sequence shown here is derived from an EMBL/GenBank/DDBJ whole genome shotgun (WGS) entry which is preliminary data.</text>
</comment>
<dbReference type="Gene3D" id="1.10.30.10">
    <property type="entry name" value="High mobility group box domain"/>
    <property type="match status" value="1"/>
</dbReference>
<dbReference type="PRINTS" id="PR00886">
    <property type="entry name" value="HIGHMOBLTY12"/>
</dbReference>
<evidence type="ECO:0000313" key="8">
    <source>
        <dbReference type="Proteomes" id="UP000276133"/>
    </source>
</evidence>
<dbReference type="PANTHER" id="PTHR46040">
    <property type="entry name" value="HIGH MOBILITY GROUP PROTEIN 2"/>
    <property type="match status" value="1"/>
</dbReference>
<keyword evidence="8" id="KW-1185">Reference proteome</keyword>
<evidence type="ECO:0000256" key="3">
    <source>
        <dbReference type="PROSITE-ProRule" id="PRU00267"/>
    </source>
</evidence>
<proteinExistence type="predicted"/>
<protein>
    <submittedName>
        <fullName evidence="7">High mobility group 20A</fullName>
    </submittedName>
</protein>